<comment type="caution">
    <text evidence="1">The sequence shown here is derived from an EMBL/GenBank/DDBJ whole genome shotgun (WGS) entry which is preliminary data.</text>
</comment>
<dbReference type="RefSeq" id="WP_162839108.1">
    <property type="nucleotide sequence ID" value="NZ_AZGC01000007.1"/>
</dbReference>
<keyword evidence="2" id="KW-1185">Reference proteome</keyword>
<dbReference type="PATRIC" id="fig|1423742.4.peg.28"/>
<dbReference type="AlphaFoldDB" id="A0A0R1V0P2"/>
<accession>A0A0R1V0P2</accession>
<evidence type="ECO:0000313" key="2">
    <source>
        <dbReference type="Proteomes" id="UP000051084"/>
    </source>
</evidence>
<gene>
    <name evidence="1" type="ORF">FC21_GL000021</name>
</gene>
<dbReference type="STRING" id="417373.GCA_001570685_01198"/>
<protein>
    <submittedName>
        <fullName evidence="1">Uncharacterized protein</fullName>
    </submittedName>
</protein>
<dbReference type="EMBL" id="AZGC01000007">
    <property type="protein sequence ID" value="KRL96405.1"/>
    <property type="molecule type" value="Genomic_DNA"/>
</dbReference>
<dbReference type="Proteomes" id="UP000051084">
    <property type="component" value="Unassembled WGS sequence"/>
</dbReference>
<organism evidence="1 2">
    <name type="scientific">Limosilactobacillus equigenerosi DSM 18793 = JCM 14505</name>
    <dbReference type="NCBI Taxonomy" id="1423742"/>
    <lineage>
        <taxon>Bacteria</taxon>
        <taxon>Bacillati</taxon>
        <taxon>Bacillota</taxon>
        <taxon>Bacilli</taxon>
        <taxon>Lactobacillales</taxon>
        <taxon>Lactobacillaceae</taxon>
        <taxon>Limosilactobacillus</taxon>
    </lineage>
</organism>
<evidence type="ECO:0000313" key="1">
    <source>
        <dbReference type="EMBL" id="KRL96405.1"/>
    </source>
</evidence>
<name>A0A0R1V0P2_9LACO</name>
<sequence>MDYATELERLWQGEIKVLEIKPADFMDFQAVFRDYAHRSQIKGIANRGGIIEYRLIEE</sequence>
<reference evidence="1 2" key="1">
    <citation type="journal article" date="2015" name="Genome Announc.">
        <title>Expanding the biotechnology potential of lactobacilli through comparative genomics of 213 strains and associated genera.</title>
        <authorList>
            <person name="Sun Z."/>
            <person name="Harris H.M."/>
            <person name="McCann A."/>
            <person name="Guo C."/>
            <person name="Argimon S."/>
            <person name="Zhang W."/>
            <person name="Yang X."/>
            <person name="Jeffery I.B."/>
            <person name="Cooney J.C."/>
            <person name="Kagawa T.F."/>
            <person name="Liu W."/>
            <person name="Song Y."/>
            <person name="Salvetti E."/>
            <person name="Wrobel A."/>
            <person name="Rasinkangas P."/>
            <person name="Parkhill J."/>
            <person name="Rea M.C."/>
            <person name="O'Sullivan O."/>
            <person name="Ritari J."/>
            <person name="Douillard F.P."/>
            <person name="Paul Ross R."/>
            <person name="Yang R."/>
            <person name="Briner A.E."/>
            <person name="Felis G.E."/>
            <person name="de Vos W.M."/>
            <person name="Barrangou R."/>
            <person name="Klaenhammer T.R."/>
            <person name="Caufield P.W."/>
            <person name="Cui Y."/>
            <person name="Zhang H."/>
            <person name="O'Toole P.W."/>
        </authorList>
    </citation>
    <scope>NUCLEOTIDE SEQUENCE [LARGE SCALE GENOMIC DNA]</scope>
    <source>
        <strain evidence="1 2">DSM 18793</strain>
    </source>
</reference>
<proteinExistence type="predicted"/>